<gene>
    <name evidence="6" type="ORF">AGERDE_LOCUS12908</name>
</gene>
<dbReference type="OrthoDB" id="2433088at2759"/>
<dbReference type="PANTHER" id="PTHR46481:SF10">
    <property type="entry name" value="ZINC FINGER BED DOMAIN-CONTAINING PROTEIN 39"/>
    <property type="match status" value="1"/>
</dbReference>
<feature type="non-terminal residue" evidence="6">
    <location>
        <position position="1"/>
    </location>
</feature>
<keyword evidence="3" id="KW-0863">Zinc-finger</keyword>
<dbReference type="EMBL" id="CAJVPL010012292">
    <property type="protein sequence ID" value="CAG8686435.1"/>
    <property type="molecule type" value="Genomic_DNA"/>
</dbReference>
<dbReference type="InterPro" id="IPR052035">
    <property type="entry name" value="ZnF_BED_domain_contain"/>
</dbReference>
<dbReference type="PANTHER" id="PTHR46481">
    <property type="entry name" value="ZINC FINGER BED DOMAIN-CONTAINING PROTEIN 4"/>
    <property type="match status" value="1"/>
</dbReference>
<keyword evidence="5" id="KW-0539">Nucleus</keyword>
<keyword evidence="2" id="KW-0479">Metal-binding</keyword>
<evidence type="ECO:0000256" key="1">
    <source>
        <dbReference type="ARBA" id="ARBA00004123"/>
    </source>
</evidence>
<feature type="non-terminal residue" evidence="6">
    <location>
        <position position="269"/>
    </location>
</feature>
<proteinExistence type="predicted"/>
<dbReference type="Proteomes" id="UP000789831">
    <property type="component" value="Unassembled WGS sequence"/>
</dbReference>
<evidence type="ECO:0000256" key="2">
    <source>
        <dbReference type="ARBA" id="ARBA00022723"/>
    </source>
</evidence>
<dbReference type="GO" id="GO:0005634">
    <property type="term" value="C:nucleus"/>
    <property type="evidence" value="ECO:0007669"/>
    <property type="project" value="UniProtKB-SubCell"/>
</dbReference>
<evidence type="ECO:0000313" key="7">
    <source>
        <dbReference type="Proteomes" id="UP000789831"/>
    </source>
</evidence>
<dbReference type="AlphaFoldDB" id="A0A9N9ERI0"/>
<dbReference type="InterPro" id="IPR012337">
    <property type="entry name" value="RNaseH-like_sf"/>
</dbReference>
<protein>
    <submittedName>
        <fullName evidence="6">13219_t:CDS:1</fullName>
    </submittedName>
</protein>
<evidence type="ECO:0000256" key="5">
    <source>
        <dbReference type="ARBA" id="ARBA00023242"/>
    </source>
</evidence>
<dbReference type="GO" id="GO:0008270">
    <property type="term" value="F:zinc ion binding"/>
    <property type="evidence" value="ECO:0007669"/>
    <property type="project" value="UniProtKB-KW"/>
</dbReference>
<keyword evidence="7" id="KW-1185">Reference proteome</keyword>
<dbReference type="SUPFAM" id="SSF53098">
    <property type="entry name" value="Ribonuclease H-like"/>
    <property type="match status" value="1"/>
</dbReference>
<organism evidence="6 7">
    <name type="scientific">Ambispora gerdemannii</name>
    <dbReference type="NCBI Taxonomy" id="144530"/>
    <lineage>
        <taxon>Eukaryota</taxon>
        <taxon>Fungi</taxon>
        <taxon>Fungi incertae sedis</taxon>
        <taxon>Mucoromycota</taxon>
        <taxon>Glomeromycotina</taxon>
        <taxon>Glomeromycetes</taxon>
        <taxon>Archaeosporales</taxon>
        <taxon>Ambisporaceae</taxon>
        <taxon>Ambispora</taxon>
    </lineage>
</organism>
<reference evidence="6" key="1">
    <citation type="submission" date="2021-06" db="EMBL/GenBank/DDBJ databases">
        <authorList>
            <person name="Kallberg Y."/>
            <person name="Tangrot J."/>
            <person name="Rosling A."/>
        </authorList>
    </citation>
    <scope>NUCLEOTIDE SEQUENCE</scope>
    <source>
        <strain evidence="6">MT106</strain>
    </source>
</reference>
<evidence type="ECO:0000256" key="3">
    <source>
        <dbReference type="ARBA" id="ARBA00022771"/>
    </source>
</evidence>
<evidence type="ECO:0000313" key="6">
    <source>
        <dbReference type="EMBL" id="CAG8686435.1"/>
    </source>
</evidence>
<evidence type="ECO:0000256" key="4">
    <source>
        <dbReference type="ARBA" id="ARBA00022833"/>
    </source>
</evidence>
<accession>A0A9N9ERI0</accession>
<keyword evidence="4" id="KW-0862">Zinc</keyword>
<comment type="caution">
    <text evidence="6">The sequence shown here is derived from an EMBL/GenBank/DDBJ whole genome shotgun (WGS) entry which is preliminary data.</text>
</comment>
<comment type="subcellular location">
    <subcellularLocation>
        <location evidence="1">Nucleus</location>
    </subcellularLocation>
</comment>
<sequence>DDMQPFNVLKNTHFQDILYEIDSRVSFPGKDIFKQKLHQAVNYLENCLKNLINDTLETCAFTTDLWTKAHKPYIGITIYWLTSEFEMHKILLTIESFSYPHTSEHIEDYLHLLGIQELVELLGLFAHVTTIMGRDHYPTLSMMLPLIKVLQEHLFRKAHTLTNPIIRKPGLEGYITVMLDSRFKDLSFESEKFETTKNKLRHRIKKDMRNIYPTTYASENHVPSLLNSLFEEAPRQVCPVETELKVYFDMPKMPKHDLSDPLYKKHNPL</sequence>
<name>A0A9N9ERI0_9GLOM</name>